<evidence type="ECO:0000313" key="7">
    <source>
        <dbReference type="Proteomes" id="UP000812277"/>
    </source>
</evidence>
<feature type="domain" description="Rieske" evidence="5">
    <location>
        <begin position="11"/>
        <end position="108"/>
    </location>
</feature>
<keyword evidence="7" id="KW-1185">Reference proteome</keyword>
<dbReference type="RefSeq" id="WP_219871856.1">
    <property type="nucleotide sequence ID" value="NZ_JAHZIJ010000003.1"/>
</dbReference>
<reference evidence="6 7" key="1">
    <citation type="submission" date="2021-07" db="EMBL/GenBank/DDBJ databases">
        <title>Paenibacillus radiodurans sp. nov., isolated from the southeastern edge of Tengger Desert.</title>
        <authorList>
            <person name="Zhang G."/>
        </authorList>
    </citation>
    <scope>NUCLEOTIDE SEQUENCE [LARGE SCALE GENOMIC DNA]</scope>
    <source>
        <strain evidence="6 7">DT7-4</strain>
    </source>
</reference>
<evidence type="ECO:0000256" key="3">
    <source>
        <dbReference type="ARBA" id="ARBA00023004"/>
    </source>
</evidence>
<evidence type="ECO:0000256" key="4">
    <source>
        <dbReference type="ARBA" id="ARBA00023014"/>
    </source>
</evidence>
<organism evidence="6 7">
    <name type="scientific">Paenibacillus oenotherae</name>
    <dbReference type="NCBI Taxonomy" id="1435645"/>
    <lineage>
        <taxon>Bacteria</taxon>
        <taxon>Bacillati</taxon>
        <taxon>Bacillota</taxon>
        <taxon>Bacilli</taxon>
        <taxon>Bacillales</taxon>
        <taxon>Paenibacillaceae</taxon>
        <taxon>Paenibacillus</taxon>
    </lineage>
</organism>
<protein>
    <submittedName>
        <fullName evidence="6">Rieske 2Fe-2S domain-containing protein</fullName>
    </submittedName>
</protein>
<evidence type="ECO:0000256" key="1">
    <source>
        <dbReference type="ARBA" id="ARBA00022714"/>
    </source>
</evidence>
<dbReference type="Proteomes" id="UP000812277">
    <property type="component" value="Unassembled WGS sequence"/>
</dbReference>
<name>A0ABS7D586_9BACL</name>
<evidence type="ECO:0000313" key="6">
    <source>
        <dbReference type="EMBL" id="MBW7474636.1"/>
    </source>
</evidence>
<keyword evidence="4" id="KW-0411">Iron-sulfur</keyword>
<dbReference type="EMBL" id="JAHZIJ010000003">
    <property type="protein sequence ID" value="MBW7474636.1"/>
    <property type="molecule type" value="Genomic_DNA"/>
</dbReference>
<dbReference type="SUPFAM" id="SSF50022">
    <property type="entry name" value="ISP domain"/>
    <property type="match status" value="1"/>
</dbReference>
<dbReference type="InterPro" id="IPR036922">
    <property type="entry name" value="Rieske_2Fe-2S_sf"/>
</dbReference>
<dbReference type="PROSITE" id="PS51296">
    <property type="entry name" value="RIESKE"/>
    <property type="match status" value="1"/>
</dbReference>
<keyword evidence="2" id="KW-0479">Metal-binding</keyword>
<keyword evidence="1" id="KW-0001">2Fe-2S</keyword>
<evidence type="ECO:0000259" key="5">
    <source>
        <dbReference type="PROSITE" id="PS51296"/>
    </source>
</evidence>
<gene>
    <name evidence="6" type="ORF">K0T92_07755</name>
</gene>
<proteinExistence type="predicted"/>
<comment type="caution">
    <text evidence="6">The sequence shown here is derived from an EMBL/GenBank/DDBJ whole genome shotgun (WGS) entry which is preliminary data.</text>
</comment>
<sequence>MSYTEEQHSGYKVVAKVEDITSFPAAVELDNAPYFIVDTTKANDGQSVYKLVAATCPHIGGVMRPQGDELICPLHFWSFDIETGESTNIPGEQVSCQPIVVHDGLFTIANS</sequence>
<dbReference type="Gene3D" id="2.102.10.10">
    <property type="entry name" value="Rieske [2Fe-2S] iron-sulphur domain"/>
    <property type="match status" value="1"/>
</dbReference>
<accession>A0ABS7D586</accession>
<dbReference type="InterPro" id="IPR017941">
    <property type="entry name" value="Rieske_2Fe-2S"/>
</dbReference>
<evidence type="ECO:0000256" key="2">
    <source>
        <dbReference type="ARBA" id="ARBA00022723"/>
    </source>
</evidence>
<dbReference type="Pfam" id="PF00355">
    <property type="entry name" value="Rieske"/>
    <property type="match status" value="1"/>
</dbReference>
<keyword evidence="3" id="KW-0408">Iron</keyword>